<dbReference type="PANTHER" id="PTHR48016">
    <property type="entry name" value="MAP KINASE KINASE KINASE SSK2-RELATED-RELATED"/>
    <property type="match status" value="1"/>
</dbReference>
<evidence type="ECO:0000256" key="1">
    <source>
        <dbReference type="ARBA" id="ARBA00022527"/>
    </source>
</evidence>
<keyword evidence="2" id="KW-0808">Transferase</keyword>
<accession>A0A0F7SMW8</accession>
<dbReference type="InterPro" id="IPR011009">
    <property type="entry name" value="Kinase-like_dom_sf"/>
</dbReference>
<feature type="domain" description="Protein kinase" evidence="7">
    <location>
        <begin position="224"/>
        <end position="478"/>
    </location>
</feature>
<dbReference type="InterPro" id="IPR001245">
    <property type="entry name" value="Ser-Thr/Tyr_kinase_cat_dom"/>
</dbReference>
<keyword evidence="3 6" id="KW-0547">Nucleotide-binding</keyword>
<evidence type="ECO:0000256" key="2">
    <source>
        <dbReference type="ARBA" id="ARBA00022679"/>
    </source>
</evidence>
<evidence type="ECO:0000256" key="5">
    <source>
        <dbReference type="ARBA" id="ARBA00022840"/>
    </source>
</evidence>
<keyword evidence="1" id="KW-0723">Serine/threonine-protein kinase</keyword>
<protein>
    <submittedName>
        <fullName evidence="8">Pkinase-domain-containing protein</fullName>
    </submittedName>
</protein>
<dbReference type="Pfam" id="PF00069">
    <property type="entry name" value="Pkinase"/>
    <property type="match status" value="1"/>
</dbReference>
<dbReference type="PANTHER" id="PTHR48016:SF4">
    <property type="entry name" value="PROTEIN KINASE DOMAIN-CONTAINING PROTEIN"/>
    <property type="match status" value="1"/>
</dbReference>
<keyword evidence="5 6" id="KW-0067">ATP-binding</keyword>
<dbReference type="InterPro" id="IPR050538">
    <property type="entry name" value="MAP_kinase_kinase_kinase"/>
</dbReference>
<evidence type="ECO:0000256" key="4">
    <source>
        <dbReference type="ARBA" id="ARBA00022777"/>
    </source>
</evidence>
<evidence type="ECO:0000259" key="7">
    <source>
        <dbReference type="PROSITE" id="PS50011"/>
    </source>
</evidence>
<organism evidence="8">
    <name type="scientific">Phaffia rhodozyma</name>
    <name type="common">Yeast</name>
    <name type="synonym">Xanthophyllomyces dendrorhous</name>
    <dbReference type="NCBI Taxonomy" id="264483"/>
    <lineage>
        <taxon>Eukaryota</taxon>
        <taxon>Fungi</taxon>
        <taxon>Dikarya</taxon>
        <taxon>Basidiomycota</taxon>
        <taxon>Agaricomycotina</taxon>
        <taxon>Tremellomycetes</taxon>
        <taxon>Cystofilobasidiales</taxon>
        <taxon>Mrakiaceae</taxon>
        <taxon>Phaffia</taxon>
    </lineage>
</organism>
<evidence type="ECO:0000313" key="8">
    <source>
        <dbReference type="EMBL" id="CED82756.1"/>
    </source>
</evidence>
<dbReference type="PROSITE" id="PS00108">
    <property type="entry name" value="PROTEIN_KINASE_ST"/>
    <property type="match status" value="1"/>
</dbReference>
<dbReference type="PROSITE" id="PS00107">
    <property type="entry name" value="PROTEIN_KINASE_ATP"/>
    <property type="match status" value="1"/>
</dbReference>
<feature type="binding site" evidence="6">
    <location>
        <position position="253"/>
    </location>
    <ligand>
        <name>ATP</name>
        <dbReference type="ChEBI" id="CHEBI:30616"/>
    </ligand>
</feature>
<evidence type="ECO:0000256" key="3">
    <source>
        <dbReference type="ARBA" id="ARBA00022741"/>
    </source>
</evidence>
<dbReference type="GO" id="GO:0005737">
    <property type="term" value="C:cytoplasm"/>
    <property type="evidence" value="ECO:0007669"/>
    <property type="project" value="TreeGrafter"/>
</dbReference>
<dbReference type="GO" id="GO:0004709">
    <property type="term" value="F:MAP kinase kinase kinase activity"/>
    <property type="evidence" value="ECO:0007669"/>
    <property type="project" value="TreeGrafter"/>
</dbReference>
<name>A0A0F7SMW8_PHARH</name>
<dbReference type="InterPro" id="IPR017441">
    <property type="entry name" value="Protein_kinase_ATP_BS"/>
</dbReference>
<sequence length="646" mass="70360">MSTASGASTALAAVSTMSVVDRTPAPQRLHRISRKAPPKLDLKDLEAAEAEQRRVMGTTEQSINSSHLVARSTSPVIPVVPTNPTTSAIRTVCTIPTIFDAFGAPVECLDLPSWIARMTEAQIAALPTIPTLPTLRTVAGIPTIPNAPTLSTVSIVPTIFDAFNVAPECLDLPSWMEKTLKSQVPSNLRVLTIPSKSVAPILKGPGRLRQMVTVKEDGKPDVDYIFGNKIGRGQFGVVYRALNIDTGETAAIKQIQLDGLGEEEIDRLMKEVDILRRLDHPAIVKYSGVVRNRDTLNIILEYAENGSLGSTIRTFGKLSEKLVASNVMRILEGLHYLHDQKVVHCDLKAANILTTKTGNIKLTDFGVSLSLTAVEKTRRNEMAGTPNWMAREVINLEGASPASDIWSLGCTIIELLTGRPPFPAIKTSMGVLRHIAAGGLPEIPSDCSHSLQAFLSQCFERDPIMRPSAEVLFEHAWLQENAEYPKSYQKDSIPYLRRLSLEGLDDLRQAGSVSCMLSDECLPALSSLLPASPPRRGSPGRRLIHWVRSRSQALSVLSSRRSARSSLELARSSASFIRSFEQELEVASSSVAESSYNPSEIRTKDRQNQHGGTDLTACPRSSCFGAPGSFVFNETALSKEFGRDSC</sequence>
<reference evidence="8" key="1">
    <citation type="submission" date="2014-08" db="EMBL/GenBank/DDBJ databases">
        <authorList>
            <person name="Sharma Rahul"/>
            <person name="Thines Marco"/>
        </authorList>
    </citation>
    <scope>NUCLEOTIDE SEQUENCE</scope>
</reference>
<dbReference type="InterPro" id="IPR008271">
    <property type="entry name" value="Ser/Thr_kinase_AS"/>
</dbReference>
<dbReference type="AlphaFoldDB" id="A0A0F7SMW8"/>
<dbReference type="InterPro" id="IPR000719">
    <property type="entry name" value="Prot_kinase_dom"/>
</dbReference>
<dbReference type="GO" id="GO:0005524">
    <property type="term" value="F:ATP binding"/>
    <property type="evidence" value="ECO:0007669"/>
    <property type="project" value="UniProtKB-UniRule"/>
</dbReference>
<dbReference type="EMBL" id="LN483142">
    <property type="protein sequence ID" value="CED82756.1"/>
    <property type="molecule type" value="Genomic_DNA"/>
</dbReference>
<keyword evidence="4 8" id="KW-0418">Kinase</keyword>
<proteinExistence type="predicted"/>
<dbReference type="SMART" id="SM00220">
    <property type="entry name" value="S_TKc"/>
    <property type="match status" value="1"/>
</dbReference>
<dbReference type="SUPFAM" id="SSF56112">
    <property type="entry name" value="Protein kinase-like (PK-like)"/>
    <property type="match status" value="1"/>
</dbReference>
<dbReference type="PRINTS" id="PR00109">
    <property type="entry name" value="TYRKINASE"/>
</dbReference>
<evidence type="ECO:0000256" key="6">
    <source>
        <dbReference type="PROSITE-ProRule" id="PRU10141"/>
    </source>
</evidence>
<dbReference type="PROSITE" id="PS50011">
    <property type="entry name" value="PROTEIN_KINASE_DOM"/>
    <property type="match status" value="1"/>
</dbReference>
<dbReference type="Gene3D" id="1.10.510.10">
    <property type="entry name" value="Transferase(Phosphotransferase) domain 1"/>
    <property type="match status" value="1"/>
</dbReference>